<evidence type="ECO:0000313" key="2">
    <source>
        <dbReference type="Proteomes" id="UP000509301"/>
    </source>
</evidence>
<organism evidence="1 2">
    <name type="scientific">Metallosphaera tengchongensis</name>
    <dbReference type="NCBI Taxonomy" id="1532350"/>
    <lineage>
        <taxon>Archaea</taxon>
        <taxon>Thermoproteota</taxon>
        <taxon>Thermoprotei</taxon>
        <taxon>Sulfolobales</taxon>
        <taxon>Sulfolobaceae</taxon>
        <taxon>Metallosphaera</taxon>
    </lineage>
</organism>
<dbReference type="KEGG" id="mten:GWK48_05515"/>
<evidence type="ECO:0000313" key="1">
    <source>
        <dbReference type="EMBL" id="QKQ99903.1"/>
    </source>
</evidence>
<evidence type="ECO:0008006" key="3">
    <source>
        <dbReference type="Google" id="ProtNLM"/>
    </source>
</evidence>
<accession>A0A6N0NST2</accession>
<dbReference type="InterPro" id="IPR016195">
    <property type="entry name" value="Pol/histidinol_Pase-like"/>
</dbReference>
<proteinExistence type="predicted"/>
<sequence length="187" mass="21470">MLVETCLFNIDIKGVLDSLGYNAYLLESKVKVKDITLNDVRMRKTFLHEREFNRYFSKNSNTIYFVKPSSRSAIIKALNDPRVNGISVDNSNYKLVKKNLLNLSISNKKYLEIILNSSSSEVIRRAIEWGYRGARTIFSICVEKVSDIWSPLSVFNYLILHGASPSYVASWLFTYPSELFINGTNVY</sequence>
<dbReference type="RefSeq" id="WP_174630339.1">
    <property type="nucleotide sequence ID" value="NZ_CP049074.1"/>
</dbReference>
<reference evidence="1 2" key="1">
    <citation type="submission" date="2020-02" db="EMBL/GenBank/DDBJ databases">
        <title>Comparative genome analysis reveals the metabolism and evolution of the thermophilic archaeal genus Metallosphaera.</title>
        <authorList>
            <person name="Jiang C."/>
        </authorList>
    </citation>
    <scope>NUCLEOTIDE SEQUENCE [LARGE SCALE GENOMIC DNA]</scope>
    <source>
        <strain evidence="1 2">Ric-A</strain>
    </source>
</reference>
<gene>
    <name evidence="1" type="ORF">GWK48_05515</name>
</gene>
<dbReference type="GeneID" id="55641387"/>
<dbReference type="AlphaFoldDB" id="A0A6N0NST2"/>
<dbReference type="EMBL" id="CP049074">
    <property type="protein sequence ID" value="QKQ99903.1"/>
    <property type="molecule type" value="Genomic_DNA"/>
</dbReference>
<protein>
    <recommendedName>
        <fullName evidence="3">RNase P subunit p30</fullName>
    </recommendedName>
</protein>
<dbReference type="Gene3D" id="3.20.20.140">
    <property type="entry name" value="Metal-dependent hydrolases"/>
    <property type="match status" value="1"/>
</dbReference>
<dbReference type="Proteomes" id="UP000509301">
    <property type="component" value="Chromosome"/>
</dbReference>
<dbReference type="OrthoDB" id="35856at2157"/>
<name>A0A6N0NST2_9CREN</name>
<dbReference type="SUPFAM" id="SSF89550">
    <property type="entry name" value="PHP domain-like"/>
    <property type="match status" value="1"/>
</dbReference>
<keyword evidence="2" id="KW-1185">Reference proteome</keyword>